<dbReference type="SUPFAM" id="SSF48179">
    <property type="entry name" value="6-phosphogluconate dehydrogenase C-terminal domain-like"/>
    <property type="match status" value="1"/>
</dbReference>
<name>A0AB37H4D3_9STAP</name>
<feature type="domain" description="Ketopantoate reductase N-terminal" evidence="11">
    <location>
        <begin position="6"/>
        <end position="133"/>
    </location>
</feature>
<evidence type="ECO:0000313" key="14">
    <source>
        <dbReference type="Proteomes" id="UP000595942"/>
    </source>
</evidence>
<dbReference type="GO" id="GO:0008677">
    <property type="term" value="F:2-dehydropantoate 2-reductase activity"/>
    <property type="evidence" value="ECO:0007669"/>
    <property type="project" value="UniProtKB-EC"/>
</dbReference>
<dbReference type="EC" id="1.1.1.169" evidence="10"/>
<proteinExistence type="inferred from homology"/>
<accession>A0AB37H4D3</accession>
<dbReference type="Proteomes" id="UP000595942">
    <property type="component" value="Chromosome"/>
</dbReference>
<dbReference type="Pfam" id="PF08546">
    <property type="entry name" value="ApbA_C"/>
    <property type="match status" value="1"/>
</dbReference>
<dbReference type="Pfam" id="PF02558">
    <property type="entry name" value="ApbA"/>
    <property type="match status" value="1"/>
</dbReference>
<feature type="domain" description="Ketopantoate reductase C-terminal" evidence="12">
    <location>
        <begin position="164"/>
        <end position="284"/>
    </location>
</feature>
<comment type="similarity">
    <text evidence="3 10">Belongs to the ketopantoate reductase family.</text>
</comment>
<keyword evidence="7 10" id="KW-0560">Oxidoreductase</keyword>
<evidence type="ECO:0000256" key="3">
    <source>
        <dbReference type="ARBA" id="ARBA00007870"/>
    </source>
</evidence>
<organism evidence="13 14">
    <name type="scientific">Staphylococcus condimenti</name>
    <dbReference type="NCBI Taxonomy" id="70255"/>
    <lineage>
        <taxon>Bacteria</taxon>
        <taxon>Bacillati</taxon>
        <taxon>Bacillota</taxon>
        <taxon>Bacilli</taxon>
        <taxon>Bacillales</taxon>
        <taxon>Staphylococcaceae</taxon>
        <taxon>Staphylococcus</taxon>
    </lineage>
</organism>
<evidence type="ECO:0000259" key="11">
    <source>
        <dbReference type="Pfam" id="PF02558"/>
    </source>
</evidence>
<comment type="catalytic activity">
    <reaction evidence="9 10">
        <text>(R)-pantoate + NADP(+) = 2-dehydropantoate + NADPH + H(+)</text>
        <dbReference type="Rhea" id="RHEA:16233"/>
        <dbReference type="ChEBI" id="CHEBI:11561"/>
        <dbReference type="ChEBI" id="CHEBI:15378"/>
        <dbReference type="ChEBI" id="CHEBI:15980"/>
        <dbReference type="ChEBI" id="CHEBI:57783"/>
        <dbReference type="ChEBI" id="CHEBI:58349"/>
        <dbReference type="EC" id="1.1.1.169"/>
    </reaction>
</comment>
<dbReference type="KEGG" id="scv:A4G25_09860"/>
<comment type="catalytic activity">
    <reaction evidence="8">
        <text>6-phospho-D-gluconate + NADP(+) = D-ribulose 5-phosphate + CO2 + NADPH</text>
        <dbReference type="Rhea" id="RHEA:10116"/>
        <dbReference type="ChEBI" id="CHEBI:16526"/>
        <dbReference type="ChEBI" id="CHEBI:57783"/>
        <dbReference type="ChEBI" id="CHEBI:58121"/>
        <dbReference type="ChEBI" id="CHEBI:58349"/>
        <dbReference type="ChEBI" id="CHEBI:58759"/>
        <dbReference type="EC" id="1.1.1.44"/>
    </reaction>
</comment>
<dbReference type="RefSeq" id="WP_047132517.1">
    <property type="nucleotide sequence ID" value="NZ_CP015114.1"/>
</dbReference>
<dbReference type="Gene3D" id="1.10.1040.10">
    <property type="entry name" value="N-(1-d-carboxylethyl)-l-norvaline Dehydrogenase, domain 2"/>
    <property type="match status" value="1"/>
</dbReference>
<protein>
    <recommendedName>
        <fullName evidence="4 10">2-dehydropantoate 2-reductase</fullName>
        <ecNumber evidence="10">1.1.1.169</ecNumber>
    </recommendedName>
    <alternativeName>
        <fullName evidence="10">Ketopantoate reductase</fullName>
    </alternativeName>
</protein>
<dbReference type="NCBIfam" id="TIGR00745">
    <property type="entry name" value="apbA_panE"/>
    <property type="match status" value="1"/>
</dbReference>
<keyword evidence="6 10" id="KW-0521">NADP</keyword>
<comment type="function">
    <text evidence="1 10">Catalyzes the NADPH-dependent reduction of ketopantoate into pantoic acid.</text>
</comment>
<evidence type="ECO:0000256" key="1">
    <source>
        <dbReference type="ARBA" id="ARBA00002919"/>
    </source>
</evidence>
<evidence type="ECO:0000256" key="10">
    <source>
        <dbReference type="RuleBase" id="RU362068"/>
    </source>
</evidence>
<dbReference type="GO" id="GO:0004616">
    <property type="term" value="F:phosphogluconate dehydrogenase (decarboxylating) activity"/>
    <property type="evidence" value="ECO:0007669"/>
    <property type="project" value="UniProtKB-EC"/>
</dbReference>
<dbReference type="PANTHER" id="PTHR43765:SF2">
    <property type="entry name" value="2-DEHYDROPANTOATE 2-REDUCTASE"/>
    <property type="match status" value="1"/>
</dbReference>
<dbReference type="PANTHER" id="PTHR43765">
    <property type="entry name" value="2-DEHYDROPANTOATE 2-REDUCTASE-RELATED"/>
    <property type="match status" value="1"/>
</dbReference>
<dbReference type="NCBIfam" id="NF009542">
    <property type="entry name" value="PRK12921.1-4"/>
    <property type="match status" value="1"/>
</dbReference>
<reference evidence="13 14" key="1">
    <citation type="submission" date="2021-01" db="EMBL/GenBank/DDBJ databases">
        <title>FDA dAtabase for Regulatory Grade micrObial Sequences (FDA-ARGOS): Supporting development and validation of Infectious Disease Dx tests.</title>
        <authorList>
            <person name="Sproer C."/>
            <person name="Gronow S."/>
            <person name="Severitt S."/>
            <person name="Schroder I."/>
            <person name="Tallon L."/>
            <person name="Sadzewicz L."/>
            <person name="Zhao X."/>
            <person name="Boylan J."/>
            <person name="Ott S."/>
            <person name="Bowen H."/>
            <person name="Vavikolanu K."/>
            <person name="Mehta A."/>
            <person name="Aluvathingal J."/>
            <person name="Nadendla S."/>
            <person name="Lowell S."/>
            <person name="Myers T."/>
            <person name="Yan Y."/>
            <person name="Sichtig H."/>
        </authorList>
    </citation>
    <scope>NUCLEOTIDE SEQUENCE [LARGE SCALE GENOMIC DNA]</scope>
    <source>
        <strain evidence="13 14">FDAARGOS_1148</strain>
    </source>
</reference>
<comment type="pathway">
    <text evidence="2 10">Cofactor biosynthesis; (R)-pantothenate biosynthesis; (R)-pantoate from 3-methyl-2-oxobutanoate: step 2/2.</text>
</comment>
<gene>
    <name evidence="13" type="ORF">I6J05_08640</name>
</gene>
<dbReference type="InterPro" id="IPR013332">
    <property type="entry name" value="KPR_N"/>
</dbReference>
<dbReference type="EMBL" id="CP068073">
    <property type="protein sequence ID" value="QQS81988.1"/>
    <property type="molecule type" value="Genomic_DNA"/>
</dbReference>
<evidence type="ECO:0000256" key="6">
    <source>
        <dbReference type="ARBA" id="ARBA00022857"/>
    </source>
</evidence>
<sequence>MDLQYGIIGPGAVGTTIAYELLRNFNSNQVHLFGRKEGEVLYQQRDTKEEAVIETETLARFNDTLDVLFIAVKTHQLDRVIEQMEHVIDDDTVIILAQNGHGQIEKIDHPHVYQAVVYISGQKTDEGVVHFRDRILQLQEDEYTAELVEQLADTRLEFQLQSYIETYIWYKLLVNLGINSVTAAGRQTASVLKVPEIRNLCRNLLEEGQRIAEAVGIVLPETIVEDIMKIYAGYPDDMGTSMYYDIINGAPLEVDAIQGFIYRTGQSLDLYTPYLETIYSILAASENGKINQK</sequence>
<dbReference type="Gene3D" id="3.40.50.720">
    <property type="entry name" value="NAD(P)-binding Rossmann-like Domain"/>
    <property type="match status" value="1"/>
</dbReference>
<dbReference type="InterPro" id="IPR008927">
    <property type="entry name" value="6-PGluconate_DH-like_C_sf"/>
</dbReference>
<keyword evidence="5 10" id="KW-0566">Pantothenate biosynthesis</keyword>
<evidence type="ECO:0000256" key="8">
    <source>
        <dbReference type="ARBA" id="ARBA00048640"/>
    </source>
</evidence>
<evidence type="ECO:0000256" key="4">
    <source>
        <dbReference type="ARBA" id="ARBA00019465"/>
    </source>
</evidence>
<evidence type="ECO:0000256" key="9">
    <source>
        <dbReference type="ARBA" id="ARBA00048793"/>
    </source>
</evidence>
<evidence type="ECO:0000256" key="2">
    <source>
        <dbReference type="ARBA" id="ARBA00004994"/>
    </source>
</evidence>
<keyword evidence="14" id="KW-1185">Reference proteome</keyword>
<dbReference type="InterPro" id="IPR013328">
    <property type="entry name" value="6PGD_dom2"/>
</dbReference>
<dbReference type="InterPro" id="IPR050838">
    <property type="entry name" value="Ketopantoate_reductase"/>
</dbReference>
<dbReference type="InterPro" id="IPR036291">
    <property type="entry name" value="NAD(P)-bd_dom_sf"/>
</dbReference>
<dbReference type="GO" id="GO:0005737">
    <property type="term" value="C:cytoplasm"/>
    <property type="evidence" value="ECO:0007669"/>
    <property type="project" value="TreeGrafter"/>
</dbReference>
<dbReference type="AlphaFoldDB" id="A0AB37H4D3"/>
<dbReference type="InterPro" id="IPR013752">
    <property type="entry name" value="KPA_reductase"/>
</dbReference>
<evidence type="ECO:0000313" key="13">
    <source>
        <dbReference type="EMBL" id="QQS81988.1"/>
    </source>
</evidence>
<dbReference type="GO" id="GO:0050661">
    <property type="term" value="F:NADP binding"/>
    <property type="evidence" value="ECO:0007669"/>
    <property type="project" value="TreeGrafter"/>
</dbReference>
<evidence type="ECO:0000256" key="7">
    <source>
        <dbReference type="ARBA" id="ARBA00023002"/>
    </source>
</evidence>
<dbReference type="GO" id="GO:0015940">
    <property type="term" value="P:pantothenate biosynthetic process"/>
    <property type="evidence" value="ECO:0007669"/>
    <property type="project" value="UniProtKB-KW"/>
</dbReference>
<evidence type="ECO:0000259" key="12">
    <source>
        <dbReference type="Pfam" id="PF08546"/>
    </source>
</evidence>
<dbReference type="GeneID" id="93725654"/>
<dbReference type="SUPFAM" id="SSF51735">
    <property type="entry name" value="NAD(P)-binding Rossmann-fold domains"/>
    <property type="match status" value="1"/>
</dbReference>
<evidence type="ECO:0000256" key="5">
    <source>
        <dbReference type="ARBA" id="ARBA00022655"/>
    </source>
</evidence>
<dbReference type="InterPro" id="IPR003710">
    <property type="entry name" value="ApbA"/>
</dbReference>